<reference evidence="15 16" key="1">
    <citation type="journal article" date="2014" name="Genome Biol. Evol.">
        <title>Molecular evolution of the substrate utilization strategies and putative virulence factors in mosquito-associated Spiroplasma species.</title>
        <authorList>
            <person name="Chang T.H."/>
            <person name="Lo W.S."/>
            <person name="Ku C."/>
            <person name="Chen L.L."/>
            <person name="Kuo C.H."/>
        </authorList>
    </citation>
    <scope>NUCLEOTIDE SEQUENCE [LARGE SCALE GENOMIC DNA]</scope>
    <source>
        <strain evidence="15">Ar-1343</strain>
    </source>
</reference>
<dbReference type="OrthoDB" id="9815641at2"/>
<dbReference type="PANTHER" id="PTHR30027:SF3">
    <property type="entry name" value="16S RRNA (URACIL(1498)-N(3))-METHYLTRANSFERASE"/>
    <property type="match status" value="1"/>
</dbReference>
<keyword evidence="6 12" id="KW-0698">rRNA processing</keyword>
<dbReference type="SUPFAM" id="SSF75217">
    <property type="entry name" value="alpha/beta knot"/>
    <property type="match status" value="1"/>
</dbReference>
<dbReference type="GO" id="GO:0070475">
    <property type="term" value="P:rRNA base methylation"/>
    <property type="evidence" value="ECO:0007669"/>
    <property type="project" value="TreeGrafter"/>
</dbReference>
<evidence type="ECO:0000256" key="8">
    <source>
        <dbReference type="ARBA" id="ARBA00022679"/>
    </source>
</evidence>
<comment type="function">
    <text evidence="10 12">Specifically methylates the N3 position of the uracil ring of uridine 1498 (m3U1498) in 16S rRNA. Acts on the fully assembled 30S ribosomal subunit.</text>
</comment>
<dbReference type="Gene3D" id="2.40.240.20">
    <property type="entry name" value="Hypothetical PUA domain-like, domain 1"/>
    <property type="match status" value="1"/>
</dbReference>
<feature type="domain" description="Ribosomal RNA small subunit methyltransferase E PUA-like" evidence="14">
    <location>
        <begin position="19"/>
        <end position="59"/>
    </location>
</feature>
<evidence type="ECO:0000259" key="14">
    <source>
        <dbReference type="Pfam" id="PF20260"/>
    </source>
</evidence>
<feature type="domain" description="Ribosomal RNA small subunit methyltransferase E methyltransferase" evidence="13">
    <location>
        <begin position="71"/>
        <end position="233"/>
    </location>
</feature>
<keyword evidence="8 12" id="KW-0808">Transferase</keyword>
<dbReference type="Gene3D" id="3.40.1280.10">
    <property type="match status" value="1"/>
</dbReference>
<evidence type="ECO:0000256" key="12">
    <source>
        <dbReference type="PIRNR" id="PIRNR015601"/>
    </source>
</evidence>
<evidence type="ECO:0000256" key="9">
    <source>
        <dbReference type="ARBA" id="ARBA00022691"/>
    </source>
</evidence>
<dbReference type="NCBIfam" id="TIGR00046">
    <property type="entry name" value="RsmE family RNA methyltransferase"/>
    <property type="match status" value="1"/>
</dbReference>
<keyword evidence="7 12" id="KW-0489">Methyltransferase</keyword>
<dbReference type="HOGENOM" id="CLU_067442_3_0_14"/>
<evidence type="ECO:0000256" key="5">
    <source>
        <dbReference type="ARBA" id="ARBA00022490"/>
    </source>
</evidence>
<comment type="catalytic activity">
    <reaction evidence="11 12">
        <text>uridine(1498) in 16S rRNA + S-adenosyl-L-methionine = N(3)-methyluridine(1498) in 16S rRNA + S-adenosyl-L-homocysteine + H(+)</text>
        <dbReference type="Rhea" id="RHEA:42920"/>
        <dbReference type="Rhea" id="RHEA-COMP:10283"/>
        <dbReference type="Rhea" id="RHEA-COMP:10284"/>
        <dbReference type="ChEBI" id="CHEBI:15378"/>
        <dbReference type="ChEBI" id="CHEBI:57856"/>
        <dbReference type="ChEBI" id="CHEBI:59789"/>
        <dbReference type="ChEBI" id="CHEBI:65315"/>
        <dbReference type="ChEBI" id="CHEBI:74502"/>
        <dbReference type="EC" id="2.1.1.193"/>
    </reaction>
</comment>
<dbReference type="PANTHER" id="PTHR30027">
    <property type="entry name" value="RIBOSOMAL RNA SMALL SUBUNIT METHYLTRANSFERASE E"/>
    <property type="match status" value="1"/>
</dbReference>
<dbReference type="Pfam" id="PF04452">
    <property type="entry name" value="Methyltrans_RNA"/>
    <property type="match status" value="1"/>
</dbReference>
<dbReference type="InterPro" id="IPR029026">
    <property type="entry name" value="tRNA_m1G_MTases_N"/>
</dbReference>
<dbReference type="Pfam" id="PF20260">
    <property type="entry name" value="PUA_4"/>
    <property type="match status" value="1"/>
</dbReference>
<comment type="subcellular location">
    <subcellularLocation>
        <location evidence="1 12">Cytoplasm</location>
    </subcellularLocation>
</comment>
<evidence type="ECO:0000313" key="15">
    <source>
        <dbReference type="EMBL" id="AHI53973.1"/>
    </source>
</evidence>
<evidence type="ECO:0000313" key="16">
    <source>
        <dbReference type="Proteomes" id="UP000019265"/>
    </source>
</evidence>
<evidence type="ECO:0000256" key="3">
    <source>
        <dbReference type="ARBA" id="ARBA00012328"/>
    </source>
</evidence>
<keyword evidence="16" id="KW-1185">Reference proteome</keyword>
<dbReference type="EC" id="2.1.1.193" evidence="3 12"/>
<dbReference type="InterPro" id="IPR015947">
    <property type="entry name" value="PUA-like_sf"/>
</dbReference>
<dbReference type="RefSeq" id="WP_025251111.1">
    <property type="nucleotide sequence ID" value="NZ_CP006934.1"/>
</dbReference>
<evidence type="ECO:0000256" key="11">
    <source>
        <dbReference type="ARBA" id="ARBA00047944"/>
    </source>
</evidence>
<accession>W6A9W8</accession>
<dbReference type="InterPro" id="IPR006700">
    <property type="entry name" value="RsmE"/>
</dbReference>
<comment type="similarity">
    <text evidence="2 12">Belongs to the RNA methyltransferase RsmE family.</text>
</comment>
<evidence type="ECO:0000256" key="4">
    <source>
        <dbReference type="ARBA" id="ARBA00013673"/>
    </source>
</evidence>
<dbReference type="Proteomes" id="UP000019265">
    <property type="component" value="Chromosome"/>
</dbReference>
<dbReference type="InterPro" id="IPR046887">
    <property type="entry name" value="RsmE_PUA-like"/>
</dbReference>
<dbReference type="GO" id="GO:0005737">
    <property type="term" value="C:cytoplasm"/>
    <property type="evidence" value="ECO:0007669"/>
    <property type="project" value="UniProtKB-SubCell"/>
</dbReference>
<dbReference type="AlphaFoldDB" id="W6A9W8"/>
<keyword evidence="9 12" id="KW-0949">S-adenosyl-L-methionine</keyword>
<dbReference type="SUPFAM" id="SSF88697">
    <property type="entry name" value="PUA domain-like"/>
    <property type="match status" value="1"/>
</dbReference>
<dbReference type="PIRSF" id="PIRSF015601">
    <property type="entry name" value="MTase_slr0722"/>
    <property type="match status" value="1"/>
</dbReference>
<dbReference type="GO" id="GO:0070042">
    <property type="term" value="F:rRNA (uridine-N3-)-methyltransferase activity"/>
    <property type="evidence" value="ECO:0007669"/>
    <property type="project" value="TreeGrafter"/>
</dbReference>
<name>W6A9W8_9MOLU</name>
<keyword evidence="5 12" id="KW-0963">Cytoplasm</keyword>
<sequence length="239" mass="27808">MHRYFIEEKNNENFIFSPENIHHIKNVVKLKPKEQIVLIYKNTEFLVEILEISNDEILTKTISSKKVDFSKKCNVTLILGLIREQKWDFVLQKATELGATRIIPIEFKRNVVKIDEKKITAKIARWKKICEDASEQSHQIRIPEITPIIKNLNALNEMITCKTKLVAYENEKNNNFKQFLVPELKEVALVIGPEGGLEANEIKWFEENGYEVVSLGKNIFRAETAPLLFLSSIIYEYDL</sequence>
<evidence type="ECO:0000259" key="13">
    <source>
        <dbReference type="Pfam" id="PF04452"/>
    </source>
</evidence>
<protein>
    <recommendedName>
        <fullName evidence="4 12">Ribosomal RNA small subunit methyltransferase E</fullName>
        <ecNumber evidence="3 12">2.1.1.193</ecNumber>
    </recommendedName>
</protein>
<evidence type="ECO:0000256" key="10">
    <source>
        <dbReference type="ARBA" id="ARBA00025699"/>
    </source>
</evidence>
<dbReference type="STRING" id="1276257.SSABA_v1c05690"/>
<evidence type="ECO:0000256" key="2">
    <source>
        <dbReference type="ARBA" id="ARBA00005528"/>
    </source>
</evidence>
<gene>
    <name evidence="15" type="primary">rsmE</name>
    <name evidence="15" type="ORF">SSABA_v1c05690</name>
</gene>
<evidence type="ECO:0000256" key="1">
    <source>
        <dbReference type="ARBA" id="ARBA00004496"/>
    </source>
</evidence>
<dbReference type="EMBL" id="CP006934">
    <property type="protein sequence ID" value="AHI53973.1"/>
    <property type="molecule type" value="Genomic_DNA"/>
</dbReference>
<dbReference type="InterPro" id="IPR046886">
    <property type="entry name" value="RsmE_MTase_dom"/>
</dbReference>
<dbReference type="KEGG" id="ssab:SSABA_v1c05690"/>
<dbReference type="CDD" id="cd18084">
    <property type="entry name" value="RsmE-like"/>
    <property type="match status" value="1"/>
</dbReference>
<evidence type="ECO:0000256" key="6">
    <source>
        <dbReference type="ARBA" id="ARBA00022552"/>
    </source>
</evidence>
<proteinExistence type="inferred from homology"/>
<evidence type="ECO:0000256" key="7">
    <source>
        <dbReference type="ARBA" id="ARBA00022603"/>
    </source>
</evidence>
<dbReference type="eggNOG" id="COG1385">
    <property type="taxonomic scope" value="Bacteria"/>
</dbReference>
<organism evidence="15 16">
    <name type="scientific">Spiroplasma sabaudiense Ar-1343</name>
    <dbReference type="NCBI Taxonomy" id="1276257"/>
    <lineage>
        <taxon>Bacteria</taxon>
        <taxon>Bacillati</taxon>
        <taxon>Mycoplasmatota</taxon>
        <taxon>Mollicutes</taxon>
        <taxon>Entomoplasmatales</taxon>
        <taxon>Spiroplasmataceae</taxon>
        <taxon>Spiroplasma</taxon>
    </lineage>
</organism>
<dbReference type="PATRIC" id="fig|1276257.3.peg.580"/>
<dbReference type="InterPro" id="IPR029028">
    <property type="entry name" value="Alpha/beta_knot_MTases"/>
</dbReference>